<accession>A0A6A6EVL9</accession>
<evidence type="ECO:0000313" key="1">
    <source>
        <dbReference type="EMBL" id="KAF2206338.1"/>
    </source>
</evidence>
<reference evidence="1" key="1">
    <citation type="journal article" date="2020" name="Stud. Mycol.">
        <title>101 Dothideomycetes genomes: a test case for predicting lifestyles and emergence of pathogens.</title>
        <authorList>
            <person name="Haridas S."/>
            <person name="Albert R."/>
            <person name="Binder M."/>
            <person name="Bloem J."/>
            <person name="Labutti K."/>
            <person name="Salamov A."/>
            <person name="Andreopoulos B."/>
            <person name="Baker S."/>
            <person name="Barry K."/>
            <person name="Bills G."/>
            <person name="Bluhm B."/>
            <person name="Cannon C."/>
            <person name="Castanera R."/>
            <person name="Culley D."/>
            <person name="Daum C."/>
            <person name="Ezra D."/>
            <person name="Gonzalez J."/>
            <person name="Henrissat B."/>
            <person name="Kuo A."/>
            <person name="Liang C."/>
            <person name="Lipzen A."/>
            <person name="Lutzoni F."/>
            <person name="Magnuson J."/>
            <person name="Mondo S."/>
            <person name="Nolan M."/>
            <person name="Ohm R."/>
            <person name="Pangilinan J."/>
            <person name="Park H.-J."/>
            <person name="Ramirez L."/>
            <person name="Alfaro M."/>
            <person name="Sun H."/>
            <person name="Tritt A."/>
            <person name="Yoshinaga Y."/>
            <person name="Zwiers L.-H."/>
            <person name="Turgeon B."/>
            <person name="Goodwin S."/>
            <person name="Spatafora J."/>
            <person name="Crous P."/>
            <person name="Grigoriev I."/>
        </authorList>
    </citation>
    <scope>NUCLEOTIDE SEQUENCE</scope>
    <source>
        <strain evidence="1">SCOH1-5</strain>
    </source>
</reference>
<gene>
    <name evidence="1" type="ORF">CERZMDRAFT_91976</name>
</gene>
<keyword evidence="2" id="KW-1185">Reference proteome</keyword>
<organism evidence="1 2">
    <name type="scientific">Cercospora zeae-maydis SCOH1-5</name>
    <dbReference type="NCBI Taxonomy" id="717836"/>
    <lineage>
        <taxon>Eukaryota</taxon>
        <taxon>Fungi</taxon>
        <taxon>Dikarya</taxon>
        <taxon>Ascomycota</taxon>
        <taxon>Pezizomycotina</taxon>
        <taxon>Dothideomycetes</taxon>
        <taxon>Dothideomycetidae</taxon>
        <taxon>Mycosphaerellales</taxon>
        <taxon>Mycosphaerellaceae</taxon>
        <taxon>Cercospora</taxon>
    </lineage>
</organism>
<proteinExistence type="predicted"/>
<dbReference type="Proteomes" id="UP000799539">
    <property type="component" value="Unassembled WGS sequence"/>
</dbReference>
<dbReference type="AlphaFoldDB" id="A0A6A6EVL9"/>
<evidence type="ECO:0000313" key="2">
    <source>
        <dbReference type="Proteomes" id="UP000799539"/>
    </source>
</evidence>
<dbReference type="EMBL" id="ML992723">
    <property type="protein sequence ID" value="KAF2206338.1"/>
    <property type="molecule type" value="Genomic_DNA"/>
</dbReference>
<sequence length="54" mass="6038">MQGRVMHLRKILTHRGKTCSIGCSAGFQWNTQANTCTIIPAERRPIEKSIPGNE</sequence>
<name>A0A6A6EVL9_9PEZI</name>
<protein>
    <submittedName>
        <fullName evidence="1">Uncharacterized protein</fullName>
    </submittedName>
</protein>